<keyword evidence="1" id="KW-0472">Membrane</keyword>
<evidence type="ECO:0000256" key="1">
    <source>
        <dbReference type="SAM" id="Phobius"/>
    </source>
</evidence>
<dbReference type="KEGG" id="bfk:QN062_01380"/>
<gene>
    <name evidence="5" type="ORF">QN062_01380</name>
    <name evidence="4" type="ORF">QN216_05385</name>
    <name evidence="3" type="ORF">QN217_05060</name>
</gene>
<proteinExistence type="predicted"/>
<keyword evidence="1" id="KW-1133">Transmembrane helix</keyword>
<dbReference type="Gene3D" id="3.40.50.620">
    <property type="entry name" value="HUPs"/>
    <property type="match status" value="1"/>
</dbReference>
<dbReference type="CDD" id="cd06259">
    <property type="entry name" value="YdcF-like"/>
    <property type="match status" value="1"/>
</dbReference>
<feature type="transmembrane region" description="Helical" evidence="1">
    <location>
        <begin position="35"/>
        <end position="53"/>
    </location>
</feature>
<evidence type="ECO:0000259" key="2">
    <source>
        <dbReference type="Pfam" id="PF02698"/>
    </source>
</evidence>
<evidence type="ECO:0000313" key="4">
    <source>
        <dbReference type="EMBL" id="XDS47807.1"/>
    </source>
</evidence>
<sequence>MNPTVGIAILYVPVVLFGVLFAVSFWREPRQFRNSIYLSLFILCLATNLLMGFGQEWMVLPILLVIVMCPIVVTLFLGINSVVVARHEGLSRTTILPGLLALAIVLFFVAFPILSALRAPQWLVGIAGLIVLEGIWFFFTFTALLLYSWLYRVLPKRRRYDYIIIHGAGLQGTQPTPLLRGRIDKAVRLWNRQEGFGKLIASGGQGADEAISEAEAMSRYMQDKYKIRETDIILEDRSTTTLENLRYSQSIMNERSGGSRYRCALVTSDYHVFRAAEYAHRLHLKADGIGSHTKGYYWPTAFIREFVAISLDHRSPYVIIACIWLISAMLQYFGPALPALFR</sequence>
<dbReference type="EMBL" id="CP129682">
    <property type="protein sequence ID" value="XDS47807.1"/>
    <property type="molecule type" value="Genomic_DNA"/>
</dbReference>
<feature type="transmembrane region" description="Helical" evidence="1">
    <location>
        <begin position="95"/>
        <end position="116"/>
    </location>
</feature>
<dbReference type="PANTHER" id="PTHR30336">
    <property type="entry name" value="INNER MEMBRANE PROTEIN, PROBABLE PERMEASE"/>
    <property type="match status" value="1"/>
</dbReference>
<dbReference type="AlphaFoldDB" id="A0AB39UFR1"/>
<evidence type="ECO:0000313" key="5">
    <source>
        <dbReference type="EMBL" id="XDS50884.1"/>
    </source>
</evidence>
<feature type="transmembrane region" description="Helical" evidence="1">
    <location>
        <begin position="6"/>
        <end position="26"/>
    </location>
</feature>
<name>A0AB39UFR1_9BIFI</name>
<accession>A0AB39UFR1</accession>
<dbReference type="InterPro" id="IPR014729">
    <property type="entry name" value="Rossmann-like_a/b/a_fold"/>
</dbReference>
<keyword evidence="1" id="KW-0812">Transmembrane</keyword>
<feature type="domain" description="DUF218" evidence="2">
    <location>
        <begin position="161"/>
        <end position="307"/>
    </location>
</feature>
<organism evidence="4">
    <name type="scientific">Bifidobacterium fermentum</name>
    <dbReference type="NCBI Taxonomy" id="3059035"/>
    <lineage>
        <taxon>Bacteria</taxon>
        <taxon>Bacillati</taxon>
        <taxon>Actinomycetota</taxon>
        <taxon>Actinomycetes</taxon>
        <taxon>Bifidobacteriales</taxon>
        <taxon>Bifidobacteriaceae</taxon>
        <taxon>Bifidobacterium</taxon>
    </lineage>
</organism>
<feature type="transmembrane region" description="Helical" evidence="1">
    <location>
        <begin position="317"/>
        <end position="334"/>
    </location>
</feature>
<dbReference type="GO" id="GO:0000270">
    <property type="term" value="P:peptidoglycan metabolic process"/>
    <property type="evidence" value="ECO:0007669"/>
    <property type="project" value="TreeGrafter"/>
</dbReference>
<dbReference type="GO" id="GO:0005886">
    <property type="term" value="C:plasma membrane"/>
    <property type="evidence" value="ECO:0007669"/>
    <property type="project" value="TreeGrafter"/>
</dbReference>
<feature type="transmembrane region" description="Helical" evidence="1">
    <location>
        <begin position="59"/>
        <end position="83"/>
    </location>
</feature>
<protein>
    <submittedName>
        <fullName evidence="4">YdcF family protein</fullName>
    </submittedName>
</protein>
<reference evidence="4" key="1">
    <citation type="submission" date="2023-07" db="EMBL/GenBank/DDBJ databases">
        <title>Bifidobacterium aquikefiriaerophilum sp. nov. and Bifidobacterium eccum sp. nov., isolated from water kefir.</title>
        <authorList>
            <person name="Breselge S."/>
            <person name="Bellassi P."/>
            <person name="Barcenilla C."/>
            <person name="Alvarez-Ordonez A."/>
            <person name="Morelli L."/>
            <person name="Cotter P.D."/>
        </authorList>
    </citation>
    <scope>NUCLEOTIDE SEQUENCE</scope>
    <source>
        <strain evidence="5">WK012_4_13</strain>
        <strain evidence="4">WK013_4_14</strain>
        <strain evidence="3">WK048_4_13</strain>
    </source>
</reference>
<dbReference type="InterPro" id="IPR003848">
    <property type="entry name" value="DUF218"/>
</dbReference>
<feature type="transmembrane region" description="Helical" evidence="1">
    <location>
        <begin position="122"/>
        <end position="150"/>
    </location>
</feature>
<dbReference type="Pfam" id="PF02698">
    <property type="entry name" value="DUF218"/>
    <property type="match status" value="1"/>
</dbReference>
<dbReference type="PANTHER" id="PTHR30336:SF18">
    <property type="entry name" value="MEMBRANE PROTEIN"/>
    <property type="match status" value="1"/>
</dbReference>
<dbReference type="EMBL" id="CP129675">
    <property type="protein sequence ID" value="XDS47482.1"/>
    <property type="molecule type" value="Genomic_DNA"/>
</dbReference>
<dbReference type="GO" id="GO:0043164">
    <property type="term" value="P:Gram-negative-bacterium-type cell wall biogenesis"/>
    <property type="evidence" value="ECO:0007669"/>
    <property type="project" value="TreeGrafter"/>
</dbReference>
<dbReference type="RefSeq" id="WP_369341846.1">
    <property type="nucleotide sequence ID" value="NZ_CP129675.1"/>
</dbReference>
<dbReference type="EMBL" id="CP129683">
    <property type="protein sequence ID" value="XDS50884.1"/>
    <property type="molecule type" value="Genomic_DNA"/>
</dbReference>
<evidence type="ECO:0000313" key="3">
    <source>
        <dbReference type="EMBL" id="XDS47482.1"/>
    </source>
</evidence>
<dbReference type="InterPro" id="IPR051599">
    <property type="entry name" value="Cell_Envelope_Assoc"/>
</dbReference>